<reference evidence="2" key="1">
    <citation type="submission" date="2017-04" db="EMBL/GenBank/DDBJ databases">
        <authorList>
            <person name="Song Y."/>
            <person name="Cho B.-K."/>
        </authorList>
    </citation>
    <scope>NUCLEOTIDE SEQUENCE [LARGE SCALE GENOMIC DNA]</scope>
    <source>
        <strain evidence="2">SL1</strain>
    </source>
</reference>
<proteinExistence type="predicted"/>
<dbReference type="EMBL" id="CP020953">
    <property type="protein sequence ID" value="AWI04729.1"/>
    <property type="molecule type" value="Genomic_DNA"/>
</dbReference>
<organism evidence="1 2">
    <name type="scientific">Clostridium drakei</name>
    <dbReference type="NCBI Taxonomy" id="332101"/>
    <lineage>
        <taxon>Bacteria</taxon>
        <taxon>Bacillati</taxon>
        <taxon>Bacillota</taxon>
        <taxon>Clostridia</taxon>
        <taxon>Eubacteriales</taxon>
        <taxon>Clostridiaceae</taxon>
        <taxon>Clostridium</taxon>
    </lineage>
</organism>
<evidence type="ECO:0000313" key="1">
    <source>
        <dbReference type="EMBL" id="AWI04729.1"/>
    </source>
</evidence>
<dbReference type="OrthoDB" id="4986073at2"/>
<dbReference type="KEGG" id="cdrk:B9W14_09580"/>
<evidence type="ECO:0000313" key="2">
    <source>
        <dbReference type="Proteomes" id="UP000244910"/>
    </source>
</evidence>
<protein>
    <recommendedName>
        <fullName evidence="3">Transcriptional regulator</fullName>
    </recommendedName>
</protein>
<gene>
    <name evidence="1" type="ORF">B9W14_09580</name>
</gene>
<dbReference type="Proteomes" id="UP000244910">
    <property type="component" value="Chromosome"/>
</dbReference>
<dbReference type="AlphaFoldDB" id="A0A2U8DQ25"/>
<dbReference type="InterPro" id="IPR043128">
    <property type="entry name" value="Rev_trsase/Diguanyl_cyclase"/>
</dbReference>
<dbReference type="RefSeq" id="WP_032079439.1">
    <property type="nucleotide sequence ID" value="NZ_CP020953.1"/>
</dbReference>
<keyword evidence="2" id="KW-1185">Reference proteome</keyword>
<name>A0A2U8DQ25_9CLOT</name>
<sequence>MKMGIVGPEEFVKKTHVTIKEHYPRIELIDLIYKESIEAPDLVQDCQKDLDTLIFLGKTPFKISEKFIKQNIIWEYLPRHGSTLLRTLLEASVIKKYDILSVSFDTFTKEMLYEVYEEIGFKRENFNFFIAEQKLTQKNYIDYVYRFHCNNYYSKKISGCITGLVEIYDKLCTKNIPCILVTPIKNVILATVEKLRLEYLAQSNTDNQIVVMVVQIDFPDEYSVIKEDEYQNVINRIKISECIYLFASKIKAAVVEVNNKEYMIFTTKKILETVTSNYKKIYLFELVEEKVLKTISLGIGYGSTAQEAKFNAYSGLNKAIRAGGNEGFVVYENGETRGPLNNKSEKHQKFIDKRLSHISEQTGISINTIYKIYNAAEKCNDYTLSPKELANLCEMSKRSIDRFIQKLEAYDFCETVGKKMIYDTGRPSRVIKLTFF</sequence>
<evidence type="ECO:0008006" key="3">
    <source>
        <dbReference type="Google" id="ProtNLM"/>
    </source>
</evidence>
<dbReference type="Gene3D" id="3.30.70.270">
    <property type="match status" value="1"/>
</dbReference>
<accession>A0A2U8DQ25</accession>